<comment type="caution">
    <text evidence="2">The sequence shown here is derived from an EMBL/GenBank/DDBJ whole genome shotgun (WGS) entry which is preliminary data.</text>
</comment>
<evidence type="ECO:0000313" key="3">
    <source>
        <dbReference type="Proteomes" id="UP000186922"/>
    </source>
</evidence>
<feature type="region of interest" description="Disordered" evidence="1">
    <location>
        <begin position="503"/>
        <end position="528"/>
    </location>
</feature>
<keyword evidence="3" id="KW-1185">Reference proteome</keyword>
<evidence type="ECO:0000313" key="2">
    <source>
        <dbReference type="EMBL" id="GAV03912.1"/>
    </source>
</evidence>
<protein>
    <submittedName>
        <fullName evidence="2">Uncharacterized protein</fullName>
    </submittedName>
</protein>
<gene>
    <name evidence="2" type="primary">RvY_14276-1</name>
    <name evidence="2" type="synonym">RvY_14276.1</name>
    <name evidence="2" type="ORF">RvY_14276</name>
</gene>
<name>A0A1D1VQS0_RAMVA</name>
<dbReference type="AlphaFoldDB" id="A0A1D1VQS0"/>
<feature type="compositionally biased region" description="Acidic residues" evidence="1">
    <location>
        <begin position="341"/>
        <end position="372"/>
    </location>
</feature>
<feature type="region of interest" description="Disordered" evidence="1">
    <location>
        <begin position="341"/>
        <end position="385"/>
    </location>
</feature>
<reference evidence="2 3" key="1">
    <citation type="journal article" date="2016" name="Nat. Commun.">
        <title>Extremotolerant tardigrade genome and improved radiotolerance of human cultured cells by tardigrade-unique protein.</title>
        <authorList>
            <person name="Hashimoto T."/>
            <person name="Horikawa D.D."/>
            <person name="Saito Y."/>
            <person name="Kuwahara H."/>
            <person name="Kozuka-Hata H."/>
            <person name="Shin-I T."/>
            <person name="Minakuchi Y."/>
            <person name="Ohishi K."/>
            <person name="Motoyama A."/>
            <person name="Aizu T."/>
            <person name="Enomoto A."/>
            <person name="Kondo K."/>
            <person name="Tanaka S."/>
            <person name="Hara Y."/>
            <person name="Koshikawa S."/>
            <person name="Sagara H."/>
            <person name="Miura T."/>
            <person name="Yokobori S."/>
            <person name="Miyagawa K."/>
            <person name="Suzuki Y."/>
            <person name="Kubo T."/>
            <person name="Oyama M."/>
            <person name="Kohara Y."/>
            <person name="Fujiyama A."/>
            <person name="Arakawa K."/>
            <person name="Katayama T."/>
            <person name="Toyoda A."/>
            <person name="Kunieda T."/>
        </authorList>
    </citation>
    <scope>NUCLEOTIDE SEQUENCE [LARGE SCALE GENOMIC DNA]</scope>
    <source>
        <strain evidence="2 3">YOKOZUNA-1</strain>
    </source>
</reference>
<sequence length="528" mass="60522">MATRKQRPTSSVVVNYTVLPSPSSFTRTKSIFAHSTLHVLYVSGRDTHSFSEFMLTALLKAYQPFWKFNHVRLTNLCSPPSLPRKKPPMETPTSTLLIVNNLDDLAPRIQAILRRYCTQSLQPKSVFLVLINVPRRYRCTPGVLRAVQVKTLERIHTEFLLGFLPENLKSAVTFRVMVSTKILAKGVIKKAVRWLNKHNRENKYAEKLEHLDVPVQHSSFSSIPKRRRFAEYEDLPNPRLSLRRLLRLTQSLSVTNLRRHEKITPHFRPDEPRYDAEYEDFRSRRETRRFVRRLRETMRDIRRVAVPSRATDISQSGTFNTVRVGGQSGLTGVTGLTLLDEADEDDHDDDEDASSSSSDDDTIVWPDSDESQTDTIRTEISTPNEGISLTSSLAAEIEPMFRQLHARQDVPARNSSTVQAAPRQALRSERPDSNRSATVYHRLDQNRIDARGFQDLYRPEFRPVFRRSIPRPEVISMRNEDELELSHVEQAFIWNSIASDSNARRGLNLPSGPRAGRSCRQQESSIVA</sequence>
<accession>A0A1D1VQS0</accession>
<evidence type="ECO:0000256" key="1">
    <source>
        <dbReference type="SAM" id="MobiDB-lite"/>
    </source>
</evidence>
<dbReference type="Proteomes" id="UP000186922">
    <property type="component" value="Unassembled WGS sequence"/>
</dbReference>
<dbReference type="OrthoDB" id="10647717at2759"/>
<feature type="compositionally biased region" description="Polar residues" evidence="1">
    <location>
        <begin position="519"/>
        <end position="528"/>
    </location>
</feature>
<feature type="region of interest" description="Disordered" evidence="1">
    <location>
        <begin position="408"/>
        <end position="436"/>
    </location>
</feature>
<proteinExistence type="predicted"/>
<feature type="compositionally biased region" description="Polar residues" evidence="1">
    <location>
        <begin position="373"/>
        <end position="385"/>
    </location>
</feature>
<dbReference type="EMBL" id="BDGG01000010">
    <property type="protein sequence ID" value="GAV03912.1"/>
    <property type="molecule type" value="Genomic_DNA"/>
</dbReference>
<organism evidence="2 3">
    <name type="scientific">Ramazzottius varieornatus</name>
    <name type="common">Water bear</name>
    <name type="synonym">Tardigrade</name>
    <dbReference type="NCBI Taxonomy" id="947166"/>
    <lineage>
        <taxon>Eukaryota</taxon>
        <taxon>Metazoa</taxon>
        <taxon>Ecdysozoa</taxon>
        <taxon>Tardigrada</taxon>
        <taxon>Eutardigrada</taxon>
        <taxon>Parachela</taxon>
        <taxon>Hypsibioidea</taxon>
        <taxon>Ramazzottiidae</taxon>
        <taxon>Ramazzottius</taxon>
    </lineage>
</organism>